<evidence type="ECO:0000313" key="3">
    <source>
        <dbReference type="Proteomes" id="UP001189429"/>
    </source>
</evidence>
<feature type="region of interest" description="Disordered" evidence="1">
    <location>
        <begin position="1"/>
        <end position="24"/>
    </location>
</feature>
<feature type="region of interest" description="Disordered" evidence="1">
    <location>
        <begin position="181"/>
        <end position="230"/>
    </location>
</feature>
<keyword evidence="3" id="KW-1185">Reference proteome</keyword>
<evidence type="ECO:0000256" key="1">
    <source>
        <dbReference type="SAM" id="MobiDB-lite"/>
    </source>
</evidence>
<dbReference type="EMBL" id="CAUYUJ010019802">
    <property type="protein sequence ID" value="CAK0893758.1"/>
    <property type="molecule type" value="Genomic_DNA"/>
</dbReference>
<proteinExistence type="predicted"/>
<protein>
    <submittedName>
        <fullName evidence="2">Uncharacterized protein</fullName>
    </submittedName>
</protein>
<sequence length="230" mass="23719">RWLKAQGSRRPPTRSPAKGGVPSSPTLCTIFRSFSGRPQSGGMACRHAACPFFGALPASADEQGRCRRCGQALPGADAAAATAAGPPLPPGLSAPGAGAAPAAIPSMTASDIMSTEASGTGATQGMAALQVEATTGSEMYQLDAIEVDDEEGLYLTKLTSESSAAARCNLLRKLRARACMEDGPFSPPSAPLVRRVSDPRLPSRQVSPASDRQVSPASDQQVEMRTNVPL</sequence>
<accession>A0ABN9X363</accession>
<evidence type="ECO:0000313" key="2">
    <source>
        <dbReference type="EMBL" id="CAK0893758.1"/>
    </source>
</evidence>
<organism evidence="2 3">
    <name type="scientific">Prorocentrum cordatum</name>
    <dbReference type="NCBI Taxonomy" id="2364126"/>
    <lineage>
        <taxon>Eukaryota</taxon>
        <taxon>Sar</taxon>
        <taxon>Alveolata</taxon>
        <taxon>Dinophyceae</taxon>
        <taxon>Prorocentrales</taxon>
        <taxon>Prorocentraceae</taxon>
        <taxon>Prorocentrum</taxon>
    </lineage>
</organism>
<gene>
    <name evidence="2" type="ORF">PCOR1329_LOCUS73006</name>
</gene>
<feature type="compositionally biased region" description="Polar residues" evidence="1">
    <location>
        <begin position="204"/>
        <end position="230"/>
    </location>
</feature>
<name>A0ABN9X363_9DINO</name>
<reference evidence="2" key="1">
    <citation type="submission" date="2023-10" db="EMBL/GenBank/DDBJ databases">
        <authorList>
            <person name="Chen Y."/>
            <person name="Shah S."/>
            <person name="Dougan E. K."/>
            <person name="Thang M."/>
            <person name="Chan C."/>
        </authorList>
    </citation>
    <scope>NUCLEOTIDE SEQUENCE [LARGE SCALE GENOMIC DNA]</scope>
</reference>
<dbReference type="Proteomes" id="UP001189429">
    <property type="component" value="Unassembled WGS sequence"/>
</dbReference>
<feature type="non-terminal residue" evidence="2">
    <location>
        <position position="1"/>
    </location>
</feature>
<comment type="caution">
    <text evidence="2">The sequence shown here is derived from an EMBL/GenBank/DDBJ whole genome shotgun (WGS) entry which is preliminary data.</text>
</comment>